<dbReference type="AlphaFoldDB" id="A0A261XXW1"/>
<dbReference type="GO" id="GO:0005743">
    <property type="term" value="C:mitochondrial inner membrane"/>
    <property type="evidence" value="ECO:0007669"/>
    <property type="project" value="TreeGrafter"/>
</dbReference>
<evidence type="ECO:0000256" key="7">
    <source>
        <dbReference type="ARBA" id="ARBA00023136"/>
    </source>
</evidence>
<keyword evidence="4" id="KW-0809">Transit peptide</keyword>
<dbReference type="PANTHER" id="PTHR33968">
    <property type="entry name" value="PROTEIN PET100 HOMOLOG, MITOCHONDRIAL"/>
    <property type="match status" value="1"/>
</dbReference>
<keyword evidence="11" id="KW-1185">Reference proteome</keyword>
<dbReference type="GO" id="GO:0033617">
    <property type="term" value="P:mitochondrial respiratory chain complex IV assembly"/>
    <property type="evidence" value="ECO:0007669"/>
    <property type="project" value="InterPro"/>
</dbReference>
<evidence type="ECO:0008006" key="12">
    <source>
        <dbReference type="Google" id="ProtNLM"/>
    </source>
</evidence>
<protein>
    <recommendedName>
        <fullName evidence="12">Protein PET100, mitochondrial</fullName>
    </recommendedName>
</protein>
<comment type="caution">
    <text evidence="10">The sequence shown here is derived from an EMBL/GenBank/DDBJ whole genome shotgun (WGS) entry which is preliminary data.</text>
</comment>
<comment type="subcellular location">
    <subcellularLocation>
        <location evidence="1">Membrane</location>
        <topology evidence="1">Single-pass membrane protein</topology>
    </subcellularLocation>
    <subcellularLocation>
        <location evidence="2">Mitochondrion membrane</location>
    </subcellularLocation>
</comment>
<dbReference type="GO" id="GO:0051082">
    <property type="term" value="F:unfolded protein binding"/>
    <property type="evidence" value="ECO:0007669"/>
    <property type="project" value="TreeGrafter"/>
</dbReference>
<evidence type="ECO:0000256" key="4">
    <source>
        <dbReference type="ARBA" id="ARBA00022946"/>
    </source>
</evidence>
<gene>
    <name evidence="10" type="ORF">BZG36_04075</name>
</gene>
<evidence type="ECO:0000313" key="10">
    <source>
        <dbReference type="EMBL" id="OZJ03171.1"/>
    </source>
</evidence>
<organism evidence="10 11">
    <name type="scientific">Bifiguratus adelaidae</name>
    <dbReference type="NCBI Taxonomy" id="1938954"/>
    <lineage>
        <taxon>Eukaryota</taxon>
        <taxon>Fungi</taxon>
        <taxon>Fungi incertae sedis</taxon>
        <taxon>Mucoromycota</taxon>
        <taxon>Mucoromycotina</taxon>
        <taxon>Endogonomycetes</taxon>
        <taxon>Endogonales</taxon>
        <taxon>Endogonales incertae sedis</taxon>
        <taxon>Bifiguratus</taxon>
    </lineage>
</organism>
<proteinExistence type="inferred from homology"/>
<dbReference type="Pfam" id="PF09803">
    <property type="entry name" value="Pet100"/>
    <property type="match status" value="1"/>
</dbReference>
<evidence type="ECO:0000313" key="11">
    <source>
        <dbReference type="Proteomes" id="UP000242875"/>
    </source>
</evidence>
<feature type="transmembrane region" description="Helical" evidence="9">
    <location>
        <begin position="12"/>
        <end position="31"/>
    </location>
</feature>
<evidence type="ECO:0000256" key="9">
    <source>
        <dbReference type="SAM" id="Phobius"/>
    </source>
</evidence>
<dbReference type="OrthoDB" id="18175at2759"/>
<dbReference type="EMBL" id="MVBO01000100">
    <property type="protein sequence ID" value="OZJ03171.1"/>
    <property type="molecule type" value="Genomic_DNA"/>
</dbReference>
<dbReference type="PANTHER" id="PTHR33968:SF1">
    <property type="entry name" value="PROTEIN PET100 HOMOLOG, MITOCHONDRIAL"/>
    <property type="match status" value="1"/>
</dbReference>
<keyword evidence="7 9" id="KW-0472">Membrane</keyword>
<evidence type="ECO:0000256" key="1">
    <source>
        <dbReference type="ARBA" id="ARBA00004167"/>
    </source>
</evidence>
<evidence type="ECO:0000256" key="8">
    <source>
        <dbReference type="ARBA" id="ARBA00038077"/>
    </source>
</evidence>
<sequence>MGGPNLEVVKFGIYVMFPIGWMLYFGGPEFFDRHVRNINFWPKEETTNKPPSTKQDIQSELVRLKLEREARWRRRHEQQAQEQAQD</sequence>
<dbReference type="Proteomes" id="UP000242875">
    <property type="component" value="Unassembled WGS sequence"/>
</dbReference>
<evidence type="ECO:0000256" key="6">
    <source>
        <dbReference type="ARBA" id="ARBA00023128"/>
    </source>
</evidence>
<keyword evidence="6" id="KW-0496">Mitochondrion</keyword>
<reference evidence="10 11" key="1">
    <citation type="journal article" date="2017" name="Mycologia">
        <title>Bifiguratus adelaidae, gen. et sp. nov., a new member of Mucoromycotina in endophytic and soil-dwelling habitats.</title>
        <authorList>
            <person name="Torres-Cruz T.J."/>
            <person name="Billingsley Tobias T.L."/>
            <person name="Almatruk M."/>
            <person name="Hesse C."/>
            <person name="Kuske C.R."/>
            <person name="Desiro A."/>
            <person name="Benucci G.M."/>
            <person name="Bonito G."/>
            <person name="Stajich J.E."/>
            <person name="Dunlap C."/>
            <person name="Arnold A.E."/>
            <person name="Porras-Alfaro A."/>
        </authorList>
    </citation>
    <scope>NUCLEOTIDE SEQUENCE [LARGE SCALE GENOMIC DNA]</scope>
    <source>
        <strain evidence="10 11">AZ0501</strain>
    </source>
</reference>
<keyword evidence="5 9" id="KW-1133">Transmembrane helix</keyword>
<dbReference type="InterPro" id="IPR018625">
    <property type="entry name" value="Pet100"/>
</dbReference>
<name>A0A261XXW1_9FUNG</name>
<comment type="similarity">
    <text evidence="8">Belongs to the PET100 family.</text>
</comment>
<evidence type="ECO:0000256" key="2">
    <source>
        <dbReference type="ARBA" id="ARBA00004325"/>
    </source>
</evidence>
<accession>A0A261XXW1</accession>
<evidence type="ECO:0000256" key="3">
    <source>
        <dbReference type="ARBA" id="ARBA00022692"/>
    </source>
</evidence>
<evidence type="ECO:0000256" key="5">
    <source>
        <dbReference type="ARBA" id="ARBA00022989"/>
    </source>
</evidence>
<keyword evidence="3 9" id="KW-0812">Transmembrane</keyword>